<dbReference type="GO" id="GO:0005654">
    <property type="term" value="C:nucleoplasm"/>
    <property type="evidence" value="ECO:0007669"/>
    <property type="project" value="TreeGrafter"/>
</dbReference>
<organism evidence="6 7">
    <name type="scientific">Diversispora epigaea</name>
    <dbReference type="NCBI Taxonomy" id="1348612"/>
    <lineage>
        <taxon>Eukaryota</taxon>
        <taxon>Fungi</taxon>
        <taxon>Fungi incertae sedis</taxon>
        <taxon>Mucoromycota</taxon>
        <taxon>Glomeromycotina</taxon>
        <taxon>Glomeromycetes</taxon>
        <taxon>Diversisporales</taxon>
        <taxon>Diversisporaceae</taxon>
        <taxon>Diversispora</taxon>
    </lineage>
</organism>
<gene>
    <name evidence="6" type="ORF">Glove_535g44</name>
</gene>
<dbReference type="Pfam" id="PF10250">
    <property type="entry name" value="O-FucT"/>
    <property type="match status" value="1"/>
</dbReference>
<dbReference type="OrthoDB" id="1882547at2759"/>
<evidence type="ECO:0000256" key="5">
    <source>
        <dbReference type="SAM" id="Phobius"/>
    </source>
</evidence>
<evidence type="ECO:0008006" key="8">
    <source>
        <dbReference type="Google" id="ProtNLM"/>
    </source>
</evidence>
<accession>A0A397GIZ5</accession>
<dbReference type="Gene3D" id="3.40.50.11350">
    <property type="match status" value="1"/>
</dbReference>
<proteinExistence type="predicted"/>
<evidence type="ECO:0000313" key="6">
    <source>
        <dbReference type="EMBL" id="RHZ49023.1"/>
    </source>
</evidence>
<keyword evidence="1" id="KW-0808">Transferase</keyword>
<dbReference type="InterPro" id="IPR019378">
    <property type="entry name" value="GDP-Fuc_O-FucTrfase"/>
</dbReference>
<evidence type="ECO:0000256" key="2">
    <source>
        <dbReference type="ARBA" id="ARBA00023253"/>
    </source>
</evidence>
<dbReference type="AlphaFoldDB" id="A0A397GIZ5"/>
<sequence>MANFTSQRNFLFLLIFTVFFLTIHFLFFTDFDYESISNNHNNNDDNNNNNENNDNNNNNENNDNNNNNENNDNNNNDNLDIKYLNENIAISPDEKFLTYLPHSGFNNQRIALENAIFLSWYLKRTLIVPPIIYFKNISPFGKQKFHPHYSRLAQLPLDKNEFVSCQERKNKTHVYKDCIDAIYTFYNWEYLFSFKFIKENVRIIHRTDFIHKNLLNYLMITSENQTLNMTEDQFKFTQRYYDNVESVKPLGEFKERVNLQDLLSKSEKLIHFASVYSIRRLVIELPKNKIFWNDLLHDMIPNNPIILKVVDNIVKRMGGINTYIGVHIRIGKGFESRTVASIKNITSKIKSDFSDANIDSASVDLLNSVDSSNTDFNETCYLKFNSKNPIIIYLATSVSRHHRSLKPFIKTFPCIYVLKDFIQELEIMKSMTNPKDGMNMYEFFTSLVDILIASRGIKFYGTFLSTFSMLGERLNQFLHEDNS</sequence>
<dbReference type="EMBL" id="PQFF01000457">
    <property type="protein sequence ID" value="RHZ49023.1"/>
    <property type="molecule type" value="Genomic_DNA"/>
</dbReference>
<reference evidence="6 7" key="1">
    <citation type="submission" date="2018-08" db="EMBL/GenBank/DDBJ databases">
        <title>Genome and evolution of the arbuscular mycorrhizal fungus Diversispora epigaea (formerly Glomus versiforme) and its bacterial endosymbionts.</title>
        <authorList>
            <person name="Sun X."/>
            <person name="Fei Z."/>
            <person name="Harrison M."/>
        </authorList>
    </citation>
    <scope>NUCLEOTIDE SEQUENCE [LARGE SCALE GENOMIC DNA]</scope>
    <source>
        <strain evidence="6 7">IT104</strain>
    </source>
</reference>
<keyword evidence="5" id="KW-0812">Transmembrane</keyword>
<dbReference type="Proteomes" id="UP000266861">
    <property type="component" value="Unassembled WGS sequence"/>
</dbReference>
<dbReference type="GO" id="GO:0016740">
    <property type="term" value="F:transferase activity"/>
    <property type="evidence" value="ECO:0007669"/>
    <property type="project" value="UniProtKB-KW"/>
</dbReference>
<dbReference type="PANTHER" id="PTHR16148">
    <property type="entry name" value="NF-KAPPA-B-REPRESSING FACTOR-RELATED"/>
    <property type="match status" value="1"/>
</dbReference>
<comment type="caution">
    <text evidence="6">The sequence shown here is derived from an EMBL/GenBank/DDBJ whole genome shotgun (WGS) entry which is preliminary data.</text>
</comment>
<keyword evidence="5" id="KW-0472">Membrane</keyword>
<evidence type="ECO:0000256" key="1">
    <source>
        <dbReference type="ARBA" id="ARBA00022679"/>
    </source>
</evidence>
<feature type="transmembrane region" description="Helical" evidence="5">
    <location>
        <begin position="9"/>
        <end position="28"/>
    </location>
</feature>
<evidence type="ECO:0000256" key="3">
    <source>
        <dbReference type="ARBA" id="ARBA00023277"/>
    </source>
</evidence>
<evidence type="ECO:0000256" key="4">
    <source>
        <dbReference type="SAM" id="MobiDB-lite"/>
    </source>
</evidence>
<keyword evidence="7" id="KW-1185">Reference proteome</keyword>
<keyword evidence="3" id="KW-0119">Carbohydrate metabolism</keyword>
<dbReference type="PANTHER" id="PTHR16148:SF14">
    <property type="entry name" value="MYND-TYPE DOMAIN-CONTAINING PROTEIN"/>
    <property type="match status" value="1"/>
</dbReference>
<keyword evidence="2" id="KW-0294">Fucose metabolism</keyword>
<evidence type="ECO:0000313" key="7">
    <source>
        <dbReference type="Proteomes" id="UP000266861"/>
    </source>
</evidence>
<protein>
    <recommendedName>
        <fullName evidence="8">CigA protein</fullName>
    </recommendedName>
</protein>
<keyword evidence="5" id="KW-1133">Transmembrane helix</keyword>
<dbReference type="GO" id="GO:0005730">
    <property type="term" value="C:nucleolus"/>
    <property type="evidence" value="ECO:0007669"/>
    <property type="project" value="TreeGrafter"/>
</dbReference>
<dbReference type="STRING" id="1348612.A0A397GIZ5"/>
<dbReference type="GO" id="GO:0006004">
    <property type="term" value="P:fucose metabolic process"/>
    <property type="evidence" value="ECO:0007669"/>
    <property type="project" value="UniProtKB-KW"/>
</dbReference>
<name>A0A397GIZ5_9GLOM</name>
<feature type="region of interest" description="Disordered" evidence="4">
    <location>
        <begin position="42"/>
        <end position="78"/>
    </location>
</feature>